<keyword evidence="4" id="KW-1185">Reference proteome</keyword>
<dbReference type="AlphaFoldDB" id="A0A1I7NAI4"/>
<evidence type="ECO:0000313" key="4">
    <source>
        <dbReference type="Proteomes" id="UP000199537"/>
    </source>
</evidence>
<dbReference type="Pfam" id="PF03572">
    <property type="entry name" value="Peptidase_S41"/>
    <property type="match status" value="1"/>
</dbReference>
<dbReference type="GO" id="GO:0007165">
    <property type="term" value="P:signal transduction"/>
    <property type="evidence" value="ECO:0007669"/>
    <property type="project" value="TreeGrafter"/>
</dbReference>
<dbReference type="EMBL" id="FPCJ01000001">
    <property type="protein sequence ID" value="SFV31684.1"/>
    <property type="molecule type" value="Genomic_DNA"/>
</dbReference>
<dbReference type="GO" id="GO:0030288">
    <property type="term" value="C:outer membrane-bounded periplasmic space"/>
    <property type="evidence" value="ECO:0007669"/>
    <property type="project" value="TreeGrafter"/>
</dbReference>
<dbReference type="SUPFAM" id="SSF50156">
    <property type="entry name" value="PDZ domain-like"/>
    <property type="match status" value="1"/>
</dbReference>
<feature type="region of interest" description="Disordered" evidence="1">
    <location>
        <begin position="43"/>
        <end position="62"/>
    </location>
</feature>
<evidence type="ECO:0000256" key="1">
    <source>
        <dbReference type="SAM" id="MobiDB-lite"/>
    </source>
</evidence>
<dbReference type="Gene3D" id="3.30.750.170">
    <property type="match status" value="1"/>
</dbReference>
<dbReference type="InterPro" id="IPR029045">
    <property type="entry name" value="ClpP/crotonase-like_dom_sf"/>
</dbReference>
<dbReference type="InterPro" id="IPR005151">
    <property type="entry name" value="Tail-specific_protease"/>
</dbReference>
<dbReference type="Gene3D" id="3.90.226.10">
    <property type="entry name" value="2-enoyl-CoA Hydratase, Chain A, domain 1"/>
    <property type="match status" value="1"/>
</dbReference>
<name>A0A1I7NAI4_9BACT</name>
<proteinExistence type="predicted"/>
<dbReference type="STRING" id="1393122.SAMN05660895_1146"/>
<dbReference type="Gene3D" id="2.30.42.10">
    <property type="match status" value="1"/>
</dbReference>
<protein>
    <submittedName>
        <fullName evidence="3">Peptidase family S41</fullName>
    </submittedName>
</protein>
<reference evidence="4" key="1">
    <citation type="submission" date="2016-10" db="EMBL/GenBank/DDBJ databases">
        <authorList>
            <person name="Varghese N."/>
            <person name="Submissions S."/>
        </authorList>
    </citation>
    <scope>NUCLEOTIDE SEQUENCE [LARGE SCALE GENOMIC DNA]</scope>
    <source>
        <strain evidence="4">DSM 14807</strain>
    </source>
</reference>
<dbReference type="SUPFAM" id="SSF52096">
    <property type="entry name" value="ClpP/crotonase"/>
    <property type="match status" value="1"/>
</dbReference>
<dbReference type="PANTHER" id="PTHR32060">
    <property type="entry name" value="TAIL-SPECIFIC PROTEASE"/>
    <property type="match status" value="1"/>
</dbReference>
<dbReference type="GO" id="GO:0008236">
    <property type="term" value="F:serine-type peptidase activity"/>
    <property type="evidence" value="ECO:0007669"/>
    <property type="project" value="InterPro"/>
</dbReference>
<evidence type="ECO:0000259" key="2">
    <source>
        <dbReference type="Pfam" id="PF03572"/>
    </source>
</evidence>
<dbReference type="InterPro" id="IPR036034">
    <property type="entry name" value="PDZ_sf"/>
</dbReference>
<feature type="domain" description="Tail specific protease" evidence="2">
    <location>
        <begin position="268"/>
        <end position="415"/>
    </location>
</feature>
<gene>
    <name evidence="3" type="ORF">SAMN05660895_1146</name>
</gene>
<dbReference type="Proteomes" id="UP000199537">
    <property type="component" value="Unassembled WGS sequence"/>
</dbReference>
<dbReference type="OrthoDB" id="7168509at2"/>
<dbReference type="PANTHER" id="PTHR32060:SF30">
    <property type="entry name" value="CARBOXY-TERMINAL PROCESSING PROTEASE CTPA"/>
    <property type="match status" value="1"/>
</dbReference>
<dbReference type="CDD" id="cd07561">
    <property type="entry name" value="Peptidase_S41_CPP_like"/>
    <property type="match status" value="1"/>
</dbReference>
<evidence type="ECO:0000313" key="3">
    <source>
        <dbReference type="EMBL" id="SFV31684.1"/>
    </source>
</evidence>
<accession>A0A1I7NAI4</accession>
<organism evidence="3 4">
    <name type="scientific">Thermoflavifilum thermophilum</name>
    <dbReference type="NCBI Taxonomy" id="1393122"/>
    <lineage>
        <taxon>Bacteria</taxon>
        <taxon>Pseudomonadati</taxon>
        <taxon>Bacteroidota</taxon>
        <taxon>Chitinophagia</taxon>
        <taxon>Chitinophagales</taxon>
        <taxon>Chitinophagaceae</taxon>
        <taxon>Thermoflavifilum</taxon>
    </lineage>
</organism>
<feature type="compositionally biased region" description="Polar residues" evidence="1">
    <location>
        <begin position="45"/>
        <end position="60"/>
    </location>
</feature>
<sequence>MPLRHLIRKTKKIRISDWLPVFACSLLLLGTAVWQTGCRKHQDAQPATDTSQQNSGSSVLGSRDEDSLKYYIHRLMLVTITEGADTVTKIPQYLWYKAVPTNIDPFSASFPKAEDLLNYIISFPQNPSDRYSFLDRTGQISSQIQNGQSGLGFSPGIPLSSGTTNGDMGFEVAPAQANNQIYWFVLYVYKNSSAGQQGVQRGWQLTAVNGATNFSTTTLSNALYNSNSAQFTFKKPDGTSTTLTITATNYTLTPVLFDTVFYFGSKPVGYFVFNQFIDVYDANGNPTETKNELDRVFTQFKSAGVKDVIVDERYNTGGSVTTVAYLDSLLAPTSAAGKLMYSYVYNDRITTYLDQLNGFPQKVYFGNATGGLQLDHVFFITSRNTVSASELTFNNLKPYMSVLTVGDTTYGKPVGFFQWSISDYDSLGRVQHLADLYDVNFQTQNANGEGNYFQGIPPNSLQPDYIDLNWGDLRDANLQAIQNYILSGSFRQSASLFRSVTASGAYARISSSGTDMQLPSGAYRFKGMVLFQSGQNSWRVK</sequence>
<dbReference type="GO" id="GO:0006508">
    <property type="term" value="P:proteolysis"/>
    <property type="evidence" value="ECO:0007669"/>
    <property type="project" value="InterPro"/>
</dbReference>
<dbReference type="GO" id="GO:0004175">
    <property type="term" value="F:endopeptidase activity"/>
    <property type="evidence" value="ECO:0007669"/>
    <property type="project" value="TreeGrafter"/>
</dbReference>